<protein>
    <submittedName>
        <fullName evidence="1">Variable outer membrane protein</fullName>
    </submittedName>
</protein>
<reference evidence="1 2" key="1">
    <citation type="submission" date="2013-12" db="EMBL/GenBank/DDBJ databases">
        <title>Comparative genomics of relapsing fever spirochetes.</title>
        <authorList>
            <person name="Schwan T.G."/>
            <person name="Raffel S.J."/>
            <person name="Porcella S.F."/>
        </authorList>
    </citation>
    <scope>NUCLEOTIDE SEQUENCE [LARGE SCALE GENOMIC DNA]</scope>
    <source>
        <strain evidence="1 2">CR2A</strain>
    </source>
</reference>
<organism evidence="1 2">
    <name type="scientific">Borrelia duttonii CR2A</name>
    <dbReference type="NCBI Taxonomy" id="1432657"/>
    <lineage>
        <taxon>Bacteria</taxon>
        <taxon>Pseudomonadati</taxon>
        <taxon>Spirochaetota</taxon>
        <taxon>Spirochaetia</taxon>
        <taxon>Spirochaetales</taxon>
        <taxon>Borreliaceae</taxon>
        <taxon>Borrelia</taxon>
    </lineage>
</organism>
<accession>W6TFR1</accession>
<evidence type="ECO:0000313" key="2">
    <source>
        <dbReference type="Proteomes" id="UP000019148"/>
    </source>
</evidence>
<dbReference type="AlphaFoldDB" id="W6TFR1"/>
<evidence type="ECO:0000313" key="1">
    <source>
        <dbReference type="EMBL" id="ETZ17088.1"/>
    </source>
</evidence>
<dbReference type="Proteomes" id="UP000019148">
    <property type="component" value="Unassembled WGS sequence"/>
</dbReference>
<comment type="caution">
    <text evidence="1">The sequence shown here is derived from an EMBL/GenBank/DDBJ whole genome shotgun (WGS) entry which is preliminary data.</text>
</comment>
<proteinExistence type="predicted"/>
<dbReference type="EMBL" id="AZIT01000110">
    <property type="protein sequence ID" value="ETZ17088.1"/>
    <property type="molecule type" value="Genomic_DNA"/>
</dbReference>
<gene>
    <name evidence="1" type="ORF">BDCR2A_01996</name>
</gene>
<sequence length="40" mass="4583">MILGLMMVVMVMGCNSEVRVPEKVFLNFMVNLGKGFWTFL</sequence>
<dbReference type="PATRIC" id="fig|1432657.3.peg.1851"/>
<name>W6TFR1_9SPIR</name>